<dbReference type="AlphaFoldDB" id="A0A5B0M2T8"/>
<reference evidence="3 4" key="1">
    <citation type="submission" date="2019-05" db="EMBL/GenBank/DDBJ databases">
        <title>Emergence of the Ug99 lineage of the wheat stem rust pathogen through somatic hybridization.</title>
        <authorList>
            <person name="Li F."/>
            <person name="Upadhyaya N.M."/>
            <person name="Sperschneider J."/>
            <person name="Matny O."/>
            <person name="Nguyen-Phuc H."/>
            <person name="Mago R."/>
            <person name="Raley C."/>
            <person name="Miller M.E."/>
            <person name="Silverstein K.A.T."/>
            <person name="Henningsen E."/>
            <person name="Hirsch C.D."/>
            <person name="Visser B."/>
            <person name="Pretorius Z.A."/>
            <person name="Steffenson B.J."/>
            <person name="Schwessinger B."/>
            <person name="Dodds P.N."/>
            <person name="Figueroa M."/>
        </authorList>
    </citation>
    <scope>NUCLEOTIDE SEQUENCE [LARGE SCALE GENOMIC DNA]</scope>
    <source>
        <strain evidence="1">21-0</strain>
        <strain evidence="2 4">Ug99</strain>
    </source>
</reference>
<evidence type="ECO:0000313" key="3">
    <source>
        <dbReference type="Proteomes" id="UP000324748"/>
    </source>
</evidence>
<proteinExistence type="predicted"/>
<dbReference type="EMBL" id="VSWC01000197">
    <property type="protein sequence ID" value="KAA1064975.1"/>
    <property type="molecule type" value="Genomic_DNA"/>
</dbReference>
<comment type="caution">
    <text evidence="2">The sequence shown here is derived from an EMBL/GenBank/DDBJ whole genome shotgun (WGS) entry which is preliminary data.</text>
</comment>
<keyword evidence="3" id="KW-1185">Reference proteome</keyword>
<evidence type="ECO:0000313" key="1">
    <source>
        <dbReference type="EMBL" id="KAA1064975.1"/>
    </source>
</evidence>
<gene>
    <name evidence="1" type="ORF">PGT21_020598</name>
    <name evidence="2" type="ORF">PGTUg99_014878</name>
</gene>
<protein>
    <submittedName>
        <fullName evidence="2">Uncharacterized protein</fullName>
    </submittedName>
</protein>
<dbReference type="Proteomes" id="UP000324748">
    <property type="component" value="Unassembled WGS sequence"/>
</dbReference>
<organism evidence="2 4">
    <name type="scientific">Puccinia graminis f. sp. tritici</name>
    <dbReference type="NCBI Taxonomy" id="56615"/>
    <lineage>
        <taxon>Eukaryota</taxon>
        <taxon>Fungi</taxon>
        <taxon>Dikarya</taxon>
        <taxon>Basidiomycota</taxon>
        <taxon>Pucciniomycotina</taxon>
        <taxon>Pucciniomycetes</taxon>
        <taxon>Pucciniales</taxon>
        <taxon>Pucciniaceae</taxon>
        <taxon>Puccinia</taxon>
    </lineage>
</organism>
<dbReference type="Proteomes" id="UP000325313">
    <property type="component" value="Unassembled WGS sequence"/>
</dbReference>
<sequence>MRQTPLFLVHMEPVPIHSQQELFGFDYPKDNILLDDSTFIPMDKEIRANPSQTTANWIRPHELESDAQLMHETISNPMHN</sequence>
<name>A0A5B0M2T8_PUCGR</name>
<evidence type="ECO:0000313" key="2">
    <source>
        <dbReference type="EMBL" id="KAA1071102.1"/>
    </source>
</evidence>
<dbReference type="EMBL" id="VDEP01000480">
    <property type="protein sequence ID" value="KAA1071102.1"/>
    <property type="molecule type" value="Genomic_DNA"/>
</dbReference>
<accession>A0A5B0M2T8</accession>
<evidence type="ECO:0000313" key="4">
    <source>
        <dbReference type="Proteomes" id="UP000325313"/>
    </source>
</evidence>